<evidence type="ECO:0000256" key="5">
    <source>
        <dbReference type="ARBA" id="ARBA00022792"/>
    </source>
</evidence>
<evidence type="ECO:0000256" key="8">
    <source>
        <dbReference type="ARBA" id="ARBA00023136"/>
    </source>
</evidence>
<evidence type="ECO:0000259" key="9">
    <source>
        <dbReference type="Pfam" id="PF05347"/>
    </source>
</evidence>
<comment type="similarity">
    <text evidence="2">Belongs to the complex I LYR family.</text>
</comment>
<accession>A0A1Y2I184</accession>
<comment type="subcellular location">
    <subcellularLocation>
        <location evidence="1">Mitochondrion inner membrane</location>
        <topology evidence="1">Peripheral membrane protein</topology>
        <orientation evidence="1">Matrix side</orientation>
    </subcellularLocation>
</comment>
<dbReference type="Pfam" id="PF05347">
    <property type="entry name" value="Complex1_LYR"/>
    <property type="match status" value="1"/>
</dbReference>
<dbReference type="Proteomes" id="UP000193411">
    <property type="component" value="Unassembled WGS sequence"/>
</dbReference>
<feature type="domain" description="Complex 1 LYR protein" evidence="9">
    <location>
        <begin position="66"/>
        <end position="126"/>
    </location>
</feature>
<sequence length="163" mass="18648">MHSVARSLRPVGARLAHSIPAIQPSSTAPATTPQPAAPGEYVESQATHLAVYSRASTDINDARLRSLALYRQWLRKADEIVALYYLELPASAIRQRVRQEFEKNRYVTDLGTLDILLWKGHLDLQETLNLWKQKTHIMRYFEQGQFGDARKAPFMDRFLNGRN</sequence>
<protein>
    <recommendedName>
        <fullName evidence="9">Complex 1 LYR protein domain-containing protein</fullName>
    </recommendedName>
</protein>
<evidence type="ECO:0000256" key="3">
    <source>
        <dbReference type="ARBA" id="ARBA00022448"/>
    </source>
</evidence>
<keyword evidence="8" id="KW-0472">Membrane</keyword>
<dbReference type="InterPro" id="IPR045299">
    <property type="entry name" value="Complex1_LYR_NDUFA6_LYRM6"/>
</dbReference>
<dbReference type="AlphaFoldDB" id="A0A1Y2I184"/>
<comment type="caution">
    <text evidence="10">The sequence shown here is derived from an EMBL/GenBank/DDBJ whole genome shotgun (WGS) entry which is preliminary data.</text>
</comment>
<organism evidence="10 11">
    <name type="scientific">Catenaria anguillulae PL171</name>
    <dbReference type="NCBI Taxonomy" id="765915"/>
    <lineage>
        <taxon>Eukaryota</taxon>
        <taxon>Fungi</taxon>
        <taxon>Fungi incertae sedis</taxon>
        <taxon>Blastocladiomycota</taxon>
        <taxon>Blastocladiomycetes</taxon>
        <taxon>Blastocladiales</taxon>
        <taxon>Catenariaceae</taxon>
        <taxon>Catenaria</taxon>
    </lineage>
</organism>
<dbReference type="CDD" id="cd20266">
    <property type="entry name" value="Complex1_LYR_NDUFA6_LYRM6"/>
    <property type="match status" value="1"/>
</dbReference>
<dbReference type="EMBL" id="MCFL01000002">
    <property type="protein sequence ID" value="ORZ40636.1"/>
    <property type="molecule type" value="Genomic_DNA"/>
</dbReference>
<dbReference type="GO" id="GO:0006979">
    <property type="term" value="P:response to oxidative stress"/>
    <property type="evidence" value="ECO:0007669"/>
    <property type="project" value="TreeGrafter"/>
</dbReference>
<evidence type="ECO:0000256" key="7">
    <source>
        <dbReference type="ARBA" id="ARBA00023128"/>
    </source>
</evidence>
<keyword evidence="3" id="KW-0813">Transport</keyword>
<name>A0A1Y2I184_9FUNG</name>
<dbReference type="STRING" id="765915.A0A1Y2I184"/>
<evidence type="ECO:0000256" key="1">
    <source>
        <dbReference type="ARBA" id="ARBA00004443"/>
    </source>
</evidence>
<reference evidence="10 11" key="1">
    <citation type="submission" date="2016-07" db="EMBL/GenBank/DDBJ databases">
        <title>Pervasive Adenine N6-methylation of Active Genes in Fungi.</title>
        <authorList>
            <consortium name="DOE Joint Genome Institute"/>
            <person name="Mondo S.J."/>
            <person name="Dannebaum R.O."/>
            <person name="Kuo R.C."/>
            <person name="Labutti K."/>
            <person name="Haridas S."/>
            <person name="Kuo A."/>
            <person name="Salamov A."/>
            <person name="Ahrendt S.R."/>
            <person name="Lipzen A."/>
            <person name="Sullivan W."/>
            <person name="Andreopoulos W.B."/>
            <person name="Clum A."/>
            <person name="Lindquist E."/>
            <person name="Daum C."/>
            <person name="Ramamoorthy G.K."/>
            <person name="Gryganskyi A."/>
            <person name="Culley D."/>
            <person name="Magnuson J.K."/>
            <person name="James T.Y."/>
            <person name="O'Malley M.A."/>
            <person name="Stajich J.E."/>
            <person name="Spatafora J.W."/>
            <person name="Visel A."/>
            <person name="Grigoriev I.V."/>
        </authorList>
    </citation>
    <scope>NUCLEOTIDE SEQUENCE [LARGE SCALE GENOMIC DNA]</scope>
    <source>
        <strain evidence="10 11">PL171</strain>
    </source>
</reference>
<proteinExistence type="inferred from homology"/>
<dbReference type="PANTHER" id="PTHR12964">
    <property type="entry name" value="NADH-UBIQUINONE OXIDOREDUCTASE B14 SUBUNIT"/>
    <property type="match status" value="1"/>
</dbReference>
<keyword evidence="4" id="KW-0679">Respiratory chain</keyword>
<evidence type="ECO:0000256" key="4">
    <source>
        <dbReference type="ARBA" id="ARBA00022660"/>
    </source>
</evidence>
<evidence type="ECO:0000256" key="6">
    <source>
        <dbReference type="ARBA" id="ARBA00022982"/>
    </source>
</evidence>
<evidence type="ECO:0000313" key="11">
    <source>
        <dbReference type="Proteomes" id="UP000193411"/>
    </source>
</evidence>
<keyword evidence="6" id="KW-0249">Electron transport</keyword>
<dbReference type="InterPro" id="IPR016488">
    <property type="entry name" value="NADH_Ub_cplx-1_asu_su-6"/>
</dbReference>
<keyword evidence="11" id="KW-1185">Reference proteome</keyword>
<dbReference type="GO" id="GO:0045271">
    <property type="term" value="C:respiratory chain complex I"/>
    <property type="evidence" value="ECO:0007669"/>
    <property type="project" value="InterPro"/>
</dbReference>
<dbReference type="OrthoDB" id="14535at2759"/>
<gene>
    <name evidence="10" type="ORF">BCR44DRAFT_1410870</name>
</gene>
<dbReference type="InterPro" id="IPR008011">
    <property type="entry name" value="Complex1_LYR_dom"/>
</dbReference>
<dbReference type="PANTHER" id="PTHR12964:SF0">
    <property type="entry name" value="NADH DEHYDROGENASE [UBIQUINONE] 1 ALPHA SUBCOMPLEX SUBUNIT 6"/>
    <property type="match status" value="1"/>
</dbReference>
<keyword evidence="7" id="KW-0496">Mitochondrion</keyword>
<evidence type="ECO:0000313" key="10">
    <source>
        <dbReference type="EMBL" id="ORZ40636.1"/>
    </source>
</evidence>
<evidence type="ECO:0000256" key="2">
    <source>
        <dbReference type="ARBA" id="ARBA00009508"/>
    </source>
</evidence>
<keyword evidence="5" id="KW-0999">Mitochondrion inner membrane</keyword>
<dbReference type="GO" id="GO:0005743">
    <property type="term" value="C:mitochondrial inner membrane"/>
    <property type="evidence" value="ECO:0007669"/>
    <property type="project" value="UniProtKB-SubCell"/>
</dbReference>